<sequence length="677" mass="78313">MNSAAFDVEEAGPSNLAETTQTVENLTLSMAGHNWILVQSSDTEKSDLPSLCEASDSEGELDRTETFENVVVSDSLSESGHTSIGLSIVSDDWINLPAGNENDLYPTFNSDMSEYITDYAPSAQEAIENFAPRFDPETEFATDSYGRLRLSWADEAKLVFGYPDSSWSDFFLKGEVDPNWHPAEIGDLVAQAAEFILNHHSPYPGDESRWGASTSNRISVFKYDHEYYTIHDFESEQGPVWVQTSLLLNGKFQLAAWYAKKCARQLVLPYNKNKWRQTSVMGNVYCNGLKFILTTGIRAYPKPRVNSDIDPFYRFDVLPCDDIPWQFFVWDNIENCSCLITLERLMNFHFDAVNWWRKTVLKSRTSYHQNMRRKLAEKRDLRLQRVIMQHERTIDWQAKRQGNILARALEDRLQMSPPFFVNGKPSFLSRFTAFTLPENDARVGFIDHERELIHSFRTSDLMTPDFAPGLIWTMFLSDDIECTEIEGVNFPVMGDFLAEMAKETLTTWVPLDSEVNLPRDIWYNVYQNPRDNFEYIIEDVYREFEVAISRHNLLNPYFNLPDWYRKRFQTARKQLLQKLSGPVEFEFLGRLFSYPETDFEKEVDRWSEYSDGYLHLLFDNLQWEERNGYAHVVSIAGVYIEPKTYPGLQRTASVVKDIGHVVPMPLVVVVHIDGKSV</sequence>
<evidence type="ECO:0000313" key="2">
    <source>
        <dbReference type="Proteomes" id="UP001498398"/>
    </source>
</evidence>
<accession>A0ABR1JKG4</accession>
<protein>
    <submittedName>
        <fullName evidence="1">Uncharacterized protein</fullName>
    </submittedName>
</protein>
<dbReference type="Proteomes" id="UP001498398">
    <property type="component" value="Unassembled WGS sequence"/>
</dbReference>
<reference evidence="1 2" key="1">
    <citation type="submission" date="2024-01" db="EMBL/GenBank/DDBJ databases">
        <title>A draft genome for the cacao thread blight pathogen Marasmiellus scandens.</title>
        <authorList>
            <person name="Baruah I.K."/>
            <person name="Leung J."/>
            <person name="Bukari Y."/>
            <person name="Amoako-Attah I."/>
            <person name="Meinhardt L.W."/>
            <person name="Bailey B.A."/>
            <person name="Cohen S.P."/>
        </authorList>
    </citation>
    <scope>NUCLEOTIDE SEQUENCE [LARGE SCALE GENOMIC DNA]</scope>
    <source>
        <strain evidence="1 2">GH-19</strain>
    </source>
</reference>
<organism evidence="1 2">
    <name type="scientific">Marasmiellus scandens</name>
    <dbReference type="NCBI Taxonomy" id="2682957"/>
    <lineage>
        <taxon>Eukaryota</taxon>
        <taxon>Fungi</taxon>
        <taxon>Dikarya</taxon>
        <taxon>Basidiomycota</taxon>
        <taxon>Agaricomycotina</taxon>
        <taxon>Agaricomycetes</taxon>
        <taxon>Agaricomycetidae</taxon>
        <taxon>Agaricales</taxon>
        <taxon>Marasmiineae</taxon>
        <taxon>Omphalotaceae</taxon>
        <taxon>Marasmiellus</taxon>
    </lineage>
</organism>
<gene>
    <name evidence="1" type="ORF">VKT23_008249</name>
</gene>
<dbReference type="EMBL" id="JBANRG010000012">
    <property type="protein sequence ID" value="KAK7461818.1"/>
    <property type="molecule type" value="Genomic_DNA"/>
</dbReference>
<evidence type="ECO:0000313" key="1">
    <source>
        <dbReference type="EMBL" id="KAK7461818.1"/>
    </source>
</evidence>
<proteinExistence type="predicted"/>
<keyword evidence="2" id="KW-1185">Reference proteome</keyword>
<comment type="caution">
    <text evidence="1">The sequence shown here is derived from an EMBL/GenBank/DDBJ whole genome shotgun (WGS) entry which is preliminary data.</text>
</comment>
<name>A0ABR1JKG4_9AGAR</name>